<keyword evidence="2" id="KW-1185">Reference proteome</keyword>
<evidence type="ECO:0000313" key="2">
    <source>
        <dbReference type="Proteomes" id="UP001220256"/>
    </source>
</evidence>
<sequence length="74" mass="7975">MSIRCKEQAEPIPSDRCINQAQNSIEEQNADLSSALSSLISGLRSLEFLQLVCDLSFPSHSSAYGGRAGSICSR</sequence>
<evidence type="ECO:0000313" key="1">
    <source>
        <dbReference type="EMBL" id="KAJ5261652.1"/>
    </source>
</evidence>
<dbReference type="Proteomes" id="UP001220256">
    <property type="component" value="Unassembled WGS sequence"/>
</dbReference>
<protein>
    <recommendedName>
        <fullName evidence="3">DASH complex subunit</fullName>
    </recommendedName>
</protein>
<evidence type="ECO:0008006" key="3">
    <source>
        <dbReference type="Google" id="ProtNLM"/>
    </source>
</evidence>
<reference evidence="1 2" key="1">
    <citation type="journal article" date="2023" name="IMA Fungus">
        <title>Comparative genomic study of the Penicillium genus elucidates a diverse pangenome and 15 lateral gene transfer events.</title>
        <authorList>
            <person name="Petersen C."/>
            <person name="Sorensen T."/>
            <person name="Nielsen M.R."/>
            <person name="Sondergaard T.E."/>
            <person name="Sorensen J.L."/>
            <person name="Fitzpatrick D.A."/>
            <person name="Frisvad J.C."/>
            <person name="Nielsen K.L."/>
        </authorList>
    </citation>
    <scope>NUCLEOTIDE SEQUENCE [LARGE SCALE GENOMIC DNA]</scope>
    <source>
        <strain evidence="1 2">IBT 3361</strain>
    </source>
</reference>
<accession>A0ABQ8WA73</accession>
<gene>
    <name evidence="1" type="ORF">N7505_008519</name>
</gene>
<proteinExistence type="predicted"/>
<name>A0ABQ8WA73_PENCH</name>
<organism evidence="1 2">
    <name type="scientific">Penicillium chrysogenum</name>
    <name type="common">Penicillium notatum</name>
    <dbReference type="NCBI Taxonomy" id="5076"/>
    <lineage>
        <taxon>Eukaryota</taxon>
        <taxon>Fungi</taxon>
        <taxon>Dikarya</taxon>
        <taxon>Ascomycota</taxon>
        <taxon>Pezizomycotina</taxon>
        <taxon>Eurotiomycetes</taxon>
        <taxon>Eurotiomycetidae</taxon>
        <taxon>Eurotiales</taxon>
        <taxon>Aspergillaceae</taxon>
        <taxon>Penicillium</taxon>
        <taxon>Penicillium chrysogenum species complex</taxon>
    </lineage>
</organism>
<comment type="caution">
    <text evidence="1">The sequence shown here is derived from an EMBL/GenBank/DDBJ whole genome shotgun (WGS) entry which is preliminary data.</text>
</comment>
<dbReference type="EMBL" id="JAPVEB010000006">
    <property type="protein sequence ID" value="KAJ5261652.1"/>
    <property type="molecule type" value="Genomic_DNA"/>
</dbReference>